<sequence>MVRGYALAYSPHTIILILLLKIGYVIMYILKITTYLIYNIQ</sequence>
<keyword evidence="3" id="KW-1185">Reference proteome</keyword>
<evidence type="ECO:0000256" key="1">
    <source>
        <dbReference type="SAM" id="Phobius"/>
    </source>
</evidence>
<keyword evidence="1" id="KW-1133">Transmembrane helix</keyword>
<accession>A0A7W5DSN9</accession>
<dbReference type="EMBL" id="JACHYB010000002">
    <property type="protein sequence ID" value="MBB3188339.1"/>
    <property type="molecule type" value="Genomic_DNA"/>
</dbReference>
<comment type="caution">
    <text evidence="2">The sequence shown here is derived from an EMBL/GenBank/DDBJ whole genome shotgun (WGS) entry which is preliminary data.</text>
</comment>
<proteinExistence type="predicted"/>
<dbReference type="AlphaFoldDB" id="A0A7W5DSN9"/>
<protein>
    <submittedName>
        <fullName evidence="2">Uncharacterized protein</fullName>
    </submittedName>
</protein>
<organism evidence="2 3">
    <name type="scientific">Microbacter margulisiae</name>
    <dbReference type="NCBI Taxonomy" id="1350067"/>
    <lineage>
        <taxon>Bacteria</taxon>
        <taxon>Pseudomonadati</taxon>
        <taxon>Bacteroidota</taxon>
        <taxon>Bacteroidia</taxon>
        <taxon>Bacteroidales</taxon>
        <taxon>Porphyromonadaceae</taxon>
        <taxon>Microbacter</taxon>
    </lineage>
</organism>
<keyword evidence="1" id="KW-0472">Membrane</keyword>
<feature type="transmembrane region" description="Helical" evidence="1">
    <location>
        <begin position="12"/>
        <end position="38"/>
    </location>
</feature>
<keyword evidence="1" id="KW-0812">Transmembrane</keyword>
<reference evidence="2 3" key="1">
    <citation type="submission" date="2020-08" db="EMBL/GenBank/DDBJ databases">
        <title>Genomic Encyclopedia of Type Strains, Phase IV (KMG-IV): sequencing the most valuable type-strain genomes for metagenomic binning, comparative biology and taxonomic classification.</title>
        <authorList>
            <person name="Goeker M."/>
        </authorList>
    </citation>
    <scope>NUCLEOTIDE SEQUENCE [LARGE SCALE GENOMIC DNA]</scope>
    <source>
        <strain evidence="2 3">DSM 27471</strain>
    </source>
</reference>
<name>A0A7W5DSN9_9PORP</name>
<evidence type="ECO:0000313" key="3">
    <source>
        <dbReference type="Proteomes" id="UP000544222"/>
    </source>
</evidence>
<dbReference type="Proteomes" id="UP000544222">
    <property type="component" value="Unassembled WGS sequence"/>
</dbReference>
<evidence type="ECO:0000313" key="2">
    <source>
        <dbReference type="EMBL" id="MBB3188339.1"/>
    </source>
</evidence>
<gene>
    <name evidence="2" type="ORF">FHX64_002537</name>
</gene>